<evidence type="ECO:0000313" key="3">
    <source>
        <dbReference type="Proteomes" id="UP000298787"/>
    </source>
</evidence>
<keyword evidence="1" id="KW-0732">Signal</keyword>
<accession>A0A4U5V6U2</accession>
<name>A0A4U5V6U2_COLLU</name>
<dbReference type="EMBL" id="CM014092">
    <property type="protein sequence ID" value="TKS83348.1"/>
    <property type="molecule type" value="Genomic_DNA"/>
</dbReference>
<feature type="chain" id="PRO_5021030702" evidence="1">
    <location>
        <begin position="23"/>
        <end position="170"/>
    </location>
</feature>
<proteinExistence type="predicted"/>
<dbReference type="AlphaFoldDB" id="A0A4U5V6U2"/>
<feature type="signal peptide" evidence="1">
    <location>
        <begin position="1"/>
        <end position="22"/>
    </location>
</feature>
<evidence type="ECO:0000313" key="2">
    <source>
        <dbReference type="EMBL" id="TKS83348.1"/>
    </source>
</evidence>
<dbReference type="Proteomes" id="UP000298787">
    <property type="component" value="Chromosome 15"/>
</dbReference>
<protein>
    <submittedName>
        <fullName evidence="2">Uncharacterized protein</fullName>
    </submittedName>
</protein>
<evidence type="ECO:0000256" key="1">
    <source>
        <dbReference type="SAM" id="SignalP"/>
    </source>
</evidence>
<organism evidence="2 3">
    <name type="scientific">Collichthys lucidus</name>
    <name type="common">Big head croaker</name>
    <name type="synonym">Sciaena lucida</name>
    <dbReference type="NCBI Taxonomy" id="240159"/>
    <lineage>
        <taxon>Eukaryota</taxon>
        <taxon>Metazoa</taxon>
        <taxon>Chordata</taxon>
        <taxon>Craniata</taxon>
        <taxon>Vertebrata</taxon>
        <taxon>Euteleostomi</taxon>
        <taxon>Actinopterygii</taxon>
        <taxon>Neopterygii</taxon>
        <taxon>Teleostei</taxon>
        <taxon>Neoteleostei</taxon>
        <taxon>Acanthomorphata</taxon>
        <taxon>Eupercaria</taxon>
        <taxon>Sciaenidae</taxon>
        <taxon>Collichthys</taxon>
    </lineage>
</organism>
<keyword evidence="3" id="KW-1185">Reference proteome</keyword>
<sequence>MVSFKFTLLALLSIGFIALVKSEARESKERECEVEEVDAEELDVEDFDAEVSRSVLLFYVPYAVTKSNAVHRIHSFRIFGREGCPTNRADFRPADMVSFKFTLLALLAIGFIVLSVAQDAEEEEEEVSKEVGEYAFPARGTFTASAKGGVNTTDQAPIAKSAVNSTEAKP</sequence>
<reference evidence="2 3" key="1">
    <citation type="submission" date="2019-01" db="EMBL/GenBank/DDBJ databases">
        <title>Genome Assembly of Collichthys lucidus.</title>
        <authorList>
            <person name="Cai M."/>
            <person name="Xiao S."/>
        </authorList>
    </citation>
    <scope>NUCLEOTIDE SEQUENCE [LARGE SCALE GENOMIC DNA]</scope>
    <source>
        <strain evidence="2">JT15FE1705JMU</strain>
        <tissue evidence="2">Muscle</tissue>
    </source>
</reference>
<gene>
    <name evidence="2" type="ORF">D9C73_017460</name>
</gene>